<reference evidence="2 3" key="1">
    <citation type="submission" date="2016-09" db="EMBL/GenBank/DDBJ databases">
        <title>The complete genome sequences of Rhizobium gallicum, symbiovars gallicum and phaseoli, symbionts associated to common bean (Phaseolus vulgaris).</title>
        <authorList>
            <person name="Bustos P."/>
            <person name="Santamaria R.I."/>
            <person name="Perez-Carrascal O.M."/>
            <person name="Juarez S."/>
            <person name="Lozano L."/>
            <person name="Martinez-Flores I."/>
            <person name="Martinez-Romero E."/>
            <person name="Cevallos M."/>
            <person name="Romero D."/>
            <person name="Davila G."/>
            <person name="Gonzalez V."/>
        </authorList>
    </citation>
    <scope>NUCLEOTIDE SEQUENCE [LARGE SCALE GENOMIC DNA]</scope>
    <source>
        <strain evidence="2 3">8C-3</strain>
        <plasmid evidence="3">Plasmid prsp8c3a</plasmid>
    </source>
</reference>
<evidence type="ECO:0000313" key="3">
    <source>
        <dbReference type="Proteomes" id="UP000185109"/>
    </source>
</evidence>
<name>A0A1L5P9Z5_RHIET</name>
<proteinExistence type="predicted"/>
<accession>A0A1L5P9Z5</accession>
<geneLocation type="plasmid" evidence="3">
    <name>prsp8c3a</name>
</geneLocation>
<keyword evidence="2" id="KW-0614">Plasmid</keyword>
<evidence type="ECO:0000313" key="2">
    <source>
        <dbReference type="EMBL" id="APO77009.1"/>
    </source>
</evidence>
<organism evidence="2 3">
    <name type="scientific">Rhizobium etli 8C-3</name>
    <dbReference type="NCBI Taxonomy" id="538025"/>
    <lineage>
        <taxon>Bacteria</taxon>
        <taxon>Pseudomonadati</taxon>
        <taxon>Pseudomonadota</taxon>
        <taxon>Alphaproteobacteria</taxon>
        <taxon>Hyphomicrobiales</taxon>
        <taxon>Rhizobiaceae</taxon>
        <taxon>Rhizobium/Agrobacterium group</taxon>
        <taxon>Rhizobium</taxon>
    </lineage>
</organism>
<dbReference type="EMBL" id="CP017242">
    <property type="protein sequence ID" value="APO77009.1"/>
    <property type="molecule type" value="Genomic_DNA"/>
</dbReference>
<feature type="region of interest" description="Disordered" evidence="1">
    <location>
        <begin position="53"/>
        <end position="80"/>
    </location>
</feature>
<protein>
    <submittedName>
        <fullName evidence="2">Uncharacterized protein</fullName>
    </submittedName>
</protein>
<evidence type="ECO:0000256" key="1">
    <source>
        <dbReference type="SAM" id="MobiDB-lite"/>
    </source>
</evidence>
<sequence length="80" mass="8874">MSDPNNPDQFNIERFGPYRLYTAASLLPSWDRSIPIEDKASWRDPKVAEGYQAAAVASDPTSASRNPPSFRAPSCTSWGR</sequence>
<dbReference type="Proteomes" id="UP000185109">
    <property type="component" value="Plasmid pRsp8C3a"/>
</dbReference>
<gene>
    <name evidence="2" type="ORF">AM571_PA00122</name>
</gene>
<dbReference type="AlphaFoldDB" id="A0A1L5P9Z5"/>